<organism evidence="1 2">
    <name type="scientific">Corynebacterium belfantii</name>
    <dbReference type="NCBI Taxonomy" id="2014537"/>
    <lineage>
        <taxon>Bacteria</taxon>
        <taxon>Bacillati</taxon>
        <taxon>Actinomycetota</taxon>
        <taxon>Actinomycetes</taxon>
        <taxon>Mycobacteriales</taxon>
        <taxon>Corynebacteriaceae</taxon>
        <taxon>Corynebacterium</taxon>
    </lineage>
</organism>
<protein>
    <submittedName>
        <fullName evidence="1">Uncharacterized protein</fullName>
    </submittedName>
</protein>
<dbReference type="EMBL" id="JADQUG010000024">
    <property type="protein sequence ID" value="MBG9354327.1"/>
    <property type="molecule type" value="Genomic_DNA"/>
</dbReference>
<dbReference type="Proteomes" id="UP000615580">
    <property type="component" value="Unassembled WGS sequence"/>
</dbReference>
<name>A0ABS0LCB6_9CORY</name>
<sequence length="92" mass="10417">MALEKFHFTTSEGVEITVPYFKDAVLRKEMRKVQKLAKEAGGFENLDDDVLYEAAKLDQSTIDALDEMTLRDYEDFNAQWTEASKTGESSAS</sequence>
<evidence type="ECO:0000313" key="2">
    <source>
        <dbReference type="Proteomes" id="UP000615580"/>
    </source>
</evidence>
<keyword evidence="2" id="KW-1185">Reference proteome</keyword>
<gene>
    <name evidence="1" type="ORF">I4J41_06865</name>
</gene>
<proteinExistence type="predicted"/>
<reference evidence="1 2" key="1">
    <citation type="journal article" date="2020" name="J. Clin. Microbiol.">
        <title>Assessing the Genetic Diversity of Austrian Corynebacterium diphtheriae Clinical Isolates, 2011-2019.</title>
        <authorList>
            <person name="Schaeffer J."/>
            <person name="Huhulescu S."/>
            <person name="Stoeger A."/>
            <person name="Allerberger F."/>
            <person name="Ruppitsch W."/>
        </authorList>
    </citation>
    <scope>NUCLEOTIDE SEQUENCE [LARGE SCALE GENOMIC DNA]</scope>
    <source>
        <strain evidence="1 2">04-17</strain>
    </source>
</reference>
<comment type="caution">
    <text evidence="1">The sequence shown here is derived from an EMBL/GenBank/DDBJ whole genome shotgun (WGS) entry which is preliminary data.</text>
</comment>
<accession>A0ABS0LCB6</accession>
<evidence type="ECO:0000313" key="1">
    <source>
        <dbReference type="EMBL" id="MBG9354327.1"/>
    </source>
</evidence>
<dbReference type="RefSeq" id="WP_197688743.1">
    <property type="nucleotide sequence ID" value="NZ_JADQUF010000012.1"/>
</dbReference>